<dbReference type="EMBL" id="BARS01017969">
    <property type="protein sequence ID" value="GAF89280.1"/>
    <property type="molecule type" value="Genomic_DNA"/>
</dbReference>
<evidence type="ECO:0000259" key="1">
    <source>
        <dbReference type="Pfam" id="PF01208"/>
    </source>
</evidence>
<gene>
    <name evidence="2" type="ORF">S01H1_29319</name>
</gene>
<accession>X0ULB7</accession>
<proteinExistence type="predicted"/>
<organism evidence="2">
    <name type="scientific">marine sediment metagenome</name>
    <dbReference type="NCBI Taxonomy" id="412755"/>
    <lineage>
        <taxon>unclassified sequences</taxon>
        <taxon>metagenomes</taxon>
        <taxon>ecological metagenomes</taxon>
    </lineage>
</organism>
<sequence length="134" mass="15261">FLFPYYQQLIANIRARQLDRSRHLYVQIDTDGWAGPVIPLYQQIGMDIMSPFEVAAGCDVVALGRQHPDLAMFGGIDKRVLAKGIDAIDRHVDAILPAMQRRGGYIPTCDHGVPAEVSYDNYVHFRRRCREFAR</sequence>
<dbReference type="GO" id="GO:0004853">
    <property type="term" value="F:uroporphyrinogen decarboxylase activity"/>
    <property type="evidence" value="ECO:0007669"/>
    <property type="project" value="InterPro"/>
</dbReference>
<dbReference type="Pfam" id="PF01208">
    <property type="entry name" value="URO-D"/>
    <property type="match status" value="1"/>
</dbReference>
<reference evidence="2" key="1">
    <citation type="journal article" date="2014" name="Front. Microbiol.">
        <title>High frequency of phylogenetically diverse reductive dehalogenase-homologous genes in deep subseafloor sedimentary metagenomes.</title>
        <authorList>
            <person name="Kawai M."/>
            <person name="Futagami T."/>
            <person name="Toyoda A."/>
            <person name="Takaki Y."/>
            <person name="Nishi S."/>
            <person name="Hori S."/>
            <person name="Arai W."/>
            <person name="Tsubouchi T."/>
            <person name="Morono Y."/>
            <person name="Uchiyama I."/>
            <person name="Ito T."/>
            <person name="Fujiyama A."/>
            <person name="Inagaki F."/>
            <person name="Takami H."/>
        </authorList>
    </citation>
    <scope>NUCLEOTIDE SEQUENCE</scope>
    <source>
        <strain evidence="2">Expedition CK06-06</strain>
    </source>
</reference>
<dbReference type="SUPFAM" id="SSF51726">
    <property type="entry name" value="UROD/MetE-like"/>
    <property type="match status" value="1"/>
</dbReference>
<name>X0ULB7_9ZZZZ</name>
<dbReference type="GO" id="GO:0006779">
    <property type="term" value="P:porphyrin-containing compound biosynthetic process"/>
    <property type="evidence" value="ECO:0007669"/>
    <property type="project" value="InterPro"/>
</dbReference>
<evidence type="ECO:0000313" key="2">
    <source>
        <dbReference type="EMBL" id="GAF89280.1"/>
    </source>
</evidence>
<dbReference type="Gene3D" id="3.20.20.210">
    <property type="match status" value="1"/>
</dbReference>
<protein>
    <recommendedName>
        <fullName evidence="1">Uroporphyrinogen decarboxylase (URO-D) domain-containing protein</fullName>
    </recommendedName>
</protein>
<dbReference type="AlphaFoldDB" id="X0ULB7"/>
<comment type="caution">
    <text evidence="2">The sequence shown here is derived from an EMBL/GenBank/DDBJ whole genome shotgun (WGS) entry which is preliminary data.</text>
</comment>
<dbReference type="InterPro" id="IPR038071">
    <property type="entry name" value="UROD/MetE-like_sf"/>
</dbReference>
<dbReference type="InterPro" id="IPR000257">
    <property type="entry name" value="Uroporphyrinogen_deCOase"/>
</dbReference>
<feature type="domain" description="Uroporphyrinogen decarboxylase (URO-D)" evidence="1">
    <location>
        <begin position="1"/>
        <end position="131"/>
    </location>
</feature>
<feature type="non-terminal residue" evidence="2">
    <location>
        <position position="1"/>
    </location>
</feature>